<evidence type="ECO:0000256" key="1">
    <source>
        <dbReference type="SAM" id="MobiDB-lite"/>
    </source>
</evidence>
<feature type="compositionally biased region" description="Basic and acidic residues" evidence="1">
    <location>
        <begin position="404"/>
        <end position="443"/>
    </location>
</feature>
<evidence type="ECO:0000313" key="2">
    <source>
        <dbReference type="EMBL" id="KAL1836734.1"/>
    </source>
</evidence>
<dbReference type="Proteomes" id="UP001583172">
    <property type="component" value="Unassembled WGS sequence"/>
</dbReference>
<accession>A0ABR3V4P6</accession>
<feature type="compositionally biased region" description="Polar residues" evidence="1">
    <location>
        <begin position="724"/>
        <end position="735"/>
    </location>
</feature>
<feature type="region of interest" description="Disordered" evidence="1">
    <location>
        <begin position="398"/>
        <end position="747"/>
    </location>
</feature>
<feature type="region of interest" description="Disordered" evidence="1">
    <location>
        <begin position="817"/>
        <end position="874"/>
    </location>
</feature>
<sequence length="929" mass="103468">MTADTSATSILDRRSPNAAGMAFAQPQSANLSEVQQLPIVLVPDCDDDDDDEDNRRAGSGLELDTRPRQEEPPAPPVPQHPIPSMQQAFAESLIEATKTGAAAKPKLRTGDAKARREELLDGGARDPPPTALWRFRPGQMTHELCRLLAQISFGVYLLLNGMANSQFLVVSILQGHIDEVDEFLETTLEDMDLATRDMEDRIKHLKLPMDNISVFERMLEERRFRTQILDGNRKIDHIVARTQAALDQTNTDLAEGLAATRDFTIYLAEQQHGSWRRERPDVIDIYDAMKGNTDGWFNAFMDLQAKCSALNALIVRLTDMVAEMDRRAGEAERRTLERLKRYGIRRTPQHSPRPSDASSSIITTPPASPPIKVPNSPPRLSLRLSTINTVDFSIDTELAAVTDEQDRPAEKSTDEKPREEKPIEDKPSEDKSSEDEKTPRKSVLEVTSRSPPPEESPPTSPPPASPPEDKRPLSPPARDPRRLSKRPSVLLDMPKIEPTKEEPPKEEPPKEEPPKEAPSKEETSQEQPEPGQPEIDREDSPLYILQPRTYTPVPPSPLPSPRPDALQQRPPQPSPRVAERPRQPSPRTTERPKRELEVKIQQRPRGTSPRPPFEVRDPETRRPRTASSESSVESAAQVTLKHAQPRVEQVRSKPQVFKPRVVEIGGRAEGRNSPRSTPKPPQQPVPGPDPAQAPEVVIPTDPEVVTAETMSGTTAKPRQRTSLRQRVSLKTTPPESIQVPPPQTLNLQPVHVGLPRAATYQAPDSAYGSDMERPPVNSMASVNSIPSLADFKPPFAQQPTVMIPSPLSERQFFRPVQASPHSPLQQQPPPRPHTSGAVEPHHFPMPPPRCPPSAMGMSFVSSSGGSVAGGKSVKKKRSAFGWLKKAFALDEEERMAFEQRRQQQVDNPYFQPKSQEFLDGKRIKPKQGY</sequence>
<feature type="region of interest" description="Disordered" evidence="1">
    <location>
        <begin position="898"/>
        <end position="929"/>
    </location>
</feature>
<comment type="caution">
    <text evidence="2">The sequence shown here is derived from an EMBL/GenBank/DDBJ whole genome shotgun (WGS) entry which is preliminary data.</text>
</comment>
<proteinExistence type="predicted"/>
<feature type="compositionally biased region" description="Pro residues" evidence="1">
    <location>
        <begin position="366"/>
        <end position="377"/>
    </location>
</feature>
<name>A0ABR3V4P6_HUMIN</name>
<keyword evidence="3" id="KW-1185">Reference proteome</keyword>
<feature type="compositionally biased region" description="Basic and acidic residues" evidence="1">
    <location>
        <begin position="467"/>
        <end position="482"/>
    </location>
</feature>
<feature type="compositionally biased region" description="Basic and acidic residues" evidence="1">
    <location>
        <begin position="613"/>
        <end position="622"/>
    </location>
</feature>
<feature type="compositionally biased region" description="Pro residues" evidence="1">
    <location>
        <begin position="552"/>
        <end position="562"/>
    </location>
</feature>
<feature type="compositionally biased region" description="Pro residues" evidence="1">
    <location>
        <begin position="72"/>
        <end position="81"/>
    </location>
</feature>
<reference evidence="2 3" key="1">
    <citation type="journal article" date="2024" name="Commun. Biol.">
        <title>Comparative genomic analysis of thermophilic fungi reveals convergent evolutionary adaptations and gene losses.</title>
        <authorList>
            <person name="Steindorff A.S."/>
            <person name="Aguilar-Pontes M.V."/>
            <person name="Robinson A.J."/>
            <person name="Andreopoulos B."/>
            <person name="LaButti K."/>
            <person name="Kuo A."/>
            <person name="Mondo S."/>
            <person name="Riley R."/>
            <person name="Otillar R."/>
            <person name="Haridas S."/>
            <person name="Lipzen A."/>
            <person name="Grimwood J."/>
            <person name="Schmutz J."/>
            <person name="Clum A."/>
            <person name="Reid I.D."/>
            <person name="Moisan M.C."/>
            <person name="Butler G."/>
            <person name="Nguyen T.T.M."/>
            <person name="Dewar K."/>
            <person name="Conant G."/>
            <person name="Drula E."/>
            <person name="Henrissat B."/>
            <person name="Hansel C."/>
            <person name="Singer S."/>
            <person name="Hutchinson M.I."/>
            <person name="de Vries R.P."/>
            <person name="Natvig D.O."/>
            <person name="Powell A.J."/>
            <person name="Tsang A."/>
            <person name="Grigoriev I.V."/>
        </authorList>
    </citation>
    <scope>NUCLEOTIDE SEQUENCE [LARGE SCALE GENOMIC DNA]</scope>
    <source>
        <strain evidence="2 3">CBS 620.91</strain>
    </source>
</reference>
<feature type="compositionally biased region" description="Low complexity" evidence="1">
    <location>
        <begin position="852"/>
        <end position="871"/>
    </location>
</feature>
<feature type="compositionally biased region" description="Pro residues" evidence="1">
    <location>
        <begin position="677"/>
        <end position="691"/>
    </location>
</feature>
<protein>
    <submittedName>
        <fullName evidence="2">Uncharacterized protein</fullName>
    </submittedName>
</protein>
<feature type="compositionally biased region" description="Pro residues" evidence="1">
    <location>
        <begin position="450"/>
        <end position="466"/>
    </location>
</feature>
<feature type="compositionally biased region" description="Basic and acidic residues" evidence="1">
    <location>
        <begin position="494"/>
        <end position="523"/>
    </location>
</feature>
<evidence type="ECO:0000313" key="3">
    <source>
        <dbReference type="Proteomes" id="UP001583172"/>
    </source>
</evidence>
<organism evidence="2 3">
    <name type="scientific">Humicola insolens</name>
    <name type="common">Soft-rot fungus</name>
    <dbReference type="NCBI Taxonomy" id="85995"/>
    <lineage>
        <taxon>Eukaryota</taxon>
        <taxon>Fungi</taxon>
        <taxon>Dikarya</taxon>
        <taxon>Ascomycota</taxon>
        <taxon>Pezizomycotina</taxon>
        <taxon>Sordariomycetes</taxon>
        <taxon>Sordariomycetidae</taxon>
        <taxon>Sordariales</taxon>
        <taxon>Chaetomiaceae</taxon>
        <taxon>Mycothermus</taxon>
    </lineage>
</organism>
<gene>
    <name evidence="2" type="ORF">VTJ49DRAFT_4726</name>
</gene>
<feature type="compositionally biased region" description="Basic and acidic residues" evidence="1">
    <location>
        <begin position="577"/>
        <end position="600"/>
    </location>
</feature>
<dbReference type="EMBL" id="JAZGSY010000372">
    <property type="protein sequence ID" value="KAL1836734.1"/>
    <property type="molecule type" value="Genomic_DNA"/>
</dbReference>
<feature type="region of interest" description="Disordered" evidence="1">
    <location>
        <begin position="1"/>
        <end position="22"/>
    </location>
</feature>
<feature type="region of interest" description="Disordered" evidence="1">
    <location>
        <begin position="339"/>
        <end position="379"/>
    </location>
</feature>
<feature type="compositionally biased region" description="Low complexity" evidence="1">
    <location>
        <begin position="626"/>
        <end position="636"/>
    </location>
</feature>
<feature type="region of interest" description="Disordered" evidence="1">
    <location>
        <begin position="40"/>
        <end position="82"/>
    </location>
</feature>